<feature type="non-terminal residue" evidence="7">
    <location>
        <position position="1"/>
    </location>
</feature>
<evidence type="ECO:0000313" key="8">
    <source>
        <dbReference type="Proteomes" id="UP000708208"/>
    </source>
</evidence>
<proteinExistence type="predicted"/>
<evidence type="ECO:0000256" key="2">
    <source>
        <dbReference type="ARBA" id="ARBA00022692"/>
    </source>
</evidence>
<protein>
    <recommendedName>
        <fullName evidence="6">G-protein coupled receptors family 2 profile 2 domain-containing protein</fullName>
    </recommendedName>
</protein>
<dbReference type="InterPro" id="IPR050332">
    <property type="entry name" value="GPCR_2"/>
</dbReference>
<dbReference type="GO" id="GO:0008528">
    <property type="term" value="F:G protein-coupled peptide receptor activity"/>
    <property type="evidence" value="ECO:0007669"/>
    <property type="project" value="TreeGrafter"/>
</dbReference>
<dbReference type="PROSITE" id="PS50261">
    <property type="entry name" value="G_PROTEIN_RECEP_F2_4"/>
    <property type="match status" value="1"/>
</dbReference>
<keyword evidence="2 5" id="KW-0812">Transmembrane</keyword>
<dbReference type="PANTHER" id="PTHR45620">
    <property type="entry name" value="PDF RECEPTOR-LIKE PROTEIN-RELATED"/>
    <property type="match status" value="1"/>
</dbReference>
<sequence length="233" mass="26575">MYTQQFATKYCNPNGTWFENNGSKWTNFSQCKNPAPPYPSIIQNSLPSIKMMSQIGYAVSLVSLVLALIILISIKRLRCPRNTLHMHLFVSFFLRAFMTILKSMLFVNGIGLPNSISFPTEEDGVAPFKTNHPNWECKLVVSFWQYALVANYFWILMEGLYLHNLIFLAPFSDSSAITLYVILGWGCPILVVSSWVLSRIYLDDTFCWTTHDSPDAPFKLFLIVQIPIIVSIV</sequence>
<dbReference type="Proteomes" id="UP000708208">
    <property type="component" value="Unassembled WGS sequence"/>
</dbReference>
<dbReference type="GO" id="GO:0017046">
    <property type="term" value="F:peptide hormone binding"/>
    <property type="evidence" value="ECO:0007669"/>
    <property type="project" value="TreeGrafter"/>
</dbReference>
<dbReference type="EMBL" id="CAJVCH010164622">
    <property type="protein sequence ID" value="CAG7728508.1"/>
    <property type="molecule type" value="Genomic_DNA"/>
</dbReference>
<feature type="transmembrane region" description="Helical" evidence="5">
    <location>
        <begin position="177"/>
        <end position="196"/>
    </location>
</feature>
<dbReference type="InterPro" id="IPR000832">
    <property type="entry name" value="GPCR_2_secretin-like"/>
</dbReference>
<dbReference type="OrthoDB" id="16753at2759"/>
<feature type="transmembrane region" description="Helical" evidence="5">
    <location>
        <begin position="55"/>
        <end position="74"/>
    </location>
</feature>
<dbReference type="AlphaFoldDB" id="A0A8J2NVY3"/>
<dbReference type="InterPro" id="IPR017981">
    <property type="entry name" value="GPCR_2-like_7TM"/>
</dbReference>
<keyword evidence="4 5" id="KW-0472">Membrane</keyword>
<dbReference type="GO" id="GO:0005886">
    <property type="term" value="C:plasma membrane"/>
    <property type="evidence" value="ECO:0007669"/>
    <property type="project" value="TreeGrafter"/>
</dbReference>
<feature type="transmembrane region" description="Helical" evidence="5">
    <location>
        <begin position="143"/>
        <end position="165"/>
    </location>
</feature>
<evidence type="ECO:0000256" key="3">
    <source>
        <dbReference type="ARBA" id="ARBA00022989"/>
    </source>
</evidence>
<comment type="subcellular location">
    <subcellularLocation>
        <location evidence="1">Membrane</location>
        <topology evidence="1">Multi-pass membrane protein</topology>
    </subcellularLocation>
</comment>
<accession>A0A8J2NVY3</accession>
<dbReference type="GO" id="GO:0007166">
    <property type="term" value="P:cell surface receptor signaling pathway"/>
    <property type="evidence" value="ECO:0007669"/>
    <property type="project" value="InterPro"/>
</dbReference>
<organism evidence="7 8">
    <name type="scientific">Allacma fusca</name>
    <dbReference type="NCBI Taxonomy" id="39272"/>
    <lineage>
        <taxon>Eukaryota</taxon>
        <taxon>Metazoa</taxon>
        <taxon>Ecdysozoa</taxon>
        <taxon>Arthropoda</taxon>
        <taxon>Hexapoda</taxon>
        <taxon>Collembola</taxon>
        <taxon>Symphypleona</taxon>
        <taxon>Sminthuridae</taxon>
        <taxon>Allacma</taxon>
    </lineage>
</organism>
<feature type="transmembrane region" description="Helical" evidence="5">
    <location>
        <begin position="86"/>
        <end position="107"/>
    </location>
</feature>
<reference evidence="7" key="1">
    <citation type="submission" date="2021-06" db="EMBL/GenBank/DDBJ databases">
        <authorList>
            <person name="Hodson N. C."/>
            <person name="Mongue J. A."/>
            <person name="Jaron S. K."/>
        </authorList>
    </citation>
    <scope>NUCLEOTIDE SEQUENCE</scope>
</reference>
<evidence type="ECO:0000256" key="5">
    <source>
        <dbReference type="SAM" id="Phobius"/>
    </source>
</evidence>
<dbReference type="PANTHER" id="PTHR45620:SF1">
    <property type="entry name" value="G-PROTEIN COUPLED RECEPTORS FAMILY 2 PROFILE 2 DOMAIN-CONTAINING PROTEIN"/>
    <property type="match status" value="1"/>
</dbReference>
<feature type="domain" description="G-protein coupled receptors family 2 profile 2" evidence="6">
    <location>
        <begin position="49"/>
        <end position="233"/>
    </location>
</feature>
<evidence type="ECO:0000259" key="6">
    <source>
        <dbReference type="PROSITE" id="PS50261"/>
    </source>
</evidence>
<keyword evidence="3 5" id="KW-1133">Transmembrane helix</keyword>
<dbReference type="GO" id="GO:0007188">
    <property type="term" value="P:adenylate cyclase-modulating G protein-coupled receptor signaling pathway"/>
    <property type="evidence" value="ECO:0007669"/>
    <property type="project" value="TreeGrafter"/>
</dbReference>
<evidence type="ECO:0000256" key="1">
    <source>
        <dbReference type="ARBA" id="ARBA00004141"/>
    </source>
</evidence>
<name>A0A8J2NVY3_9HEXA</name>
<evidence type="ECO:0000256" key="4">
    <source>
        <dbReference type="ARBA" id="ARBA00023136"/>
    </source>
</evidence>
<gene>
    <name evidence="7" type="ORF">AFUS01_LOCUS17280</name>
</gene>
<evidence type="ECO:0000313" key="7">
    <source>
        <dbReference type="EMBL" id="CAG7728508.1"/>
    </source>
</evidence>
<keyword evidence="8" id="KW-1185">Reference proteome</keyword>
<comment type="caution">
    <text evidence="7">The sequence shown here is derived from an EMBL/GenBank/DDBJ whole genome shotgun (WGS) entry which is preliminary data.</text>
</comment>
<dbReference type="Pfam" id="PF00002">
    <property type="entry name" value="7tm_2"/>
    <property type="match status" value="1"/>
</dbReference>